<dbReference type="EMBL" id="JANPWB010000009">
    <property type="protein sequence ID" value="KAJ1152217.1"/>
    <property type="molecule type" value="Genomic_DNA"/>
</dbReference>
<name>A0AAV7RHR9_PLEWA</name>
<accession>A0AAV7RHR9</accession>
<evidence type="ECO:0000313" key="3">
    <source>
        <dbReference type="Proteomes" id="UP001066276"/>
    </source>
</evidence>
<dbReference type="AlphaFoldDB" id="A0AAV7RHR9"/>
<feature type="region of interest" description="Disordered" evidence="1">
    <location>
        <begin position="194"/>
        <end position="258"/>
    </location>
</feature>
<gene>
    <name evidence="2" type="ORF">NDU88_004994</name>
</gene>
<feature type="compositionally biased region" description="Polar residues" evidence="1">
    <location>
        <begin position="8"/>
        <end position="23"/>
    </location>
</feature>
<dbReference type="Proteomes" id="UP001066276">
    <property type="component" value="Chromosome 5"/>
</dbReference>
<sequence>MGSPPIPRTTQAHHTSSAPTLSQSRHRGGGREWEPRVGILLTTVTLFLVVPTKSRLPSAGFRGSSPPTIQMGARRWSRWRRAPLLGPGWRCLLQSVGLRAQGAAPTLSRAPGASPVRQGTAELPRRLSLCGHPGAALSVRGPSPKPGRHRPLSPWGSAHGAWSQCPPGLPVYFRSGGAPRVFYSGVSTWAPRGGPANAGPFPRAGTGLSLPSTGLHTRSTTPAPSRASEAHSAESAAETPSQPPFYFSLPSEPVGPRR</sequence>
<evidence type="ECO:0000313" key="2">
    <source>
        <dbReference type="EMBL" id="KAJ1152217.1"/>
    </source>
</evidence>
<keyword evidence="3" id="KW-1185">Reference proteome</keyword>
<feature type="compositionally biased region" description="Polar residues" evidence="1">
    <location>
        <begin position="209"/>
        <end position="221"/>
    </location>
</feature>
<evidence type="ECO:0000256" key="1">
    <source>
        <dbReference type="SAM" id="MobiDB-lite"/>
    </source>
</evidence>
<reference evidence="2" key="1">
    <citation type="journal article" date="2022" name="bioRxiv">
        <title>Sequencing and chromosome-scale assembly of the giantPleurodeles waltlgenome.</title>
        <authorList>
            <person name="Brown T."/>
            <person name="Elewa A."/>
            <person name="Iarovenko S."/>
            <person name="Subramanian E."/>
            <person name="Araus A.J."/>
            <person name="Petzold A."/>
            <person name="Susuki M."/>
            <person name="Suzuki K.-i.T."/>
            <person name="Hayashi T."/>
            <person name="Toyoda A."/>
            <person name="Oliveira C."/>
            <person name="Osipova E."/>
            <person name="Leigh N.D."/>
            <person name="Simon A."/>
            <person name="Yun M.H."/>
        </authorList>
    </citation>
    <scope>NUCLEOTIDE SEQUENCE</scope>
    <source>
        <strain evidence="2">20211129_DDA</strain>
        <tissue evidence="2">Liver</tissue>
    </source>
</reference>
<feature type="region of interest" description="Disordered" evidence="1">
    <location>
        <begin position="1"/>
        <end position="31"/>
    </location>
</feature>
<comment type="caution">
    <text evidence="2">The sequence shown here is derived from an EMBL/GenBank/DDBJ whole genome shotgun (WGS) entry which is preliminary data.</text>
</comment>
<proteinExistence type="predicted"/>
<organism evidence="2 3">
    <name type="scientific">Pleurodeles waltl</name>
    <name type="common">Iberian ribbed newt</name>
    <dbReference type="NCBI Taxonomy" id="8319"/>
    <lineage>
        <taxon>Eukaryota</taxon>
        <taxon>Metazoa</taxon>
        <taxon>Chordata</taxon>
        <taxon>Craniata</taxon>
        <taxon>Vertebrata</taxon>
        <taxon>Euteleostomi</taxon>
        <taxon>Amphibia</taxon>
        <taxon>Batrachia</taxon>
        <taxon>Caudata</taxon>
        <taxon>Salamandroidea</taxon>
        <taxon>Salamandridae</taxon>
        <taxon>Pleurodelinae</taxon>
        <taxon>Pleurodeles</taxon>
    </lineage>
</organism>
<protein>
    <submittedName>
        <fullName evidence="2">Uncharacterized protein</fullName>
    </submittedName>
</protein>